<evidence type="ECO:0000313" key="2">
    <source>
        <dbReference type="Proteomes" id="UP000250125"/>
    </source>
</evidence>
<accession>A0A2Z2MJR6</accession>
<dbReference type="RefSeq" id="WP_088855091.1">
    <property type="nucleotide sequence ID" value="NZ_CP015103.1"/>
</dbReference>
<dbReference type="Proteomes" id="UP000250125">
    <property type="component" value="Chromosome"/>
</dbReference>
<keyword evidence="2" id="KW-1185">Reference proteome</keyword>
<proteinExistence type="predicted"/>
<name>A0A2Z2MJR6_9EURY</name>
<protein>
    <submittedName>
        <fullName evidence="1">Uncharacterized protein</fullName>
    </submittedName>
</protein>
<dbReference type="EMBL" id="CP015103">
    <property type="protein sequence ID" value="ASJ07845.1"/>
    <property type="molecule type" value="Genomic_DNA"/>
</dbReference>
<organism evidence="1 2">
    <name type="scientific">Thermococcus siculi</name>
    <dbReference type="NCBI Taxonomy" id="72803"/>
    <lineage>
        <taxon>Archaea</taxon>
        <taxon>Methanobacteriati</taxon>
        <taxon>Methanobacteriota</taxon>
        <taxon>Thermococci</taxon>
        <taxon>Thermococcales</taxon>
        <taxon>Thermococcaceae</taxon>
        <taxon>Thermococcus</taxon>
    </lineage>
</organism>
<sequence length="270" mass="31182">MRLEVLSREDMNALSRELSRAGIMNRTREEVSPQILHYIVIEGTYAEILEKGEGIEPVEEYLEELKAAYDEMLSDWGLGEEKSIEALFGESDLGKLILVTALMEAGAVEEEDGKLILRERPALDVLKIELRFPIDEVEEYLDGLEERFNPSMVTEYTLEKNYYVEVMEVERELVEAALEIAEEYATEESVVEAMFDGIARSVLADVILELAEKYRRKNELMEALLEREPIVVEGERERVNIYFDEEAIEDFLKELQTLGYLKVKGNRIWV</sequence>
<evidence type="ECO:0000313" key="1">
    <source>
        <dbReference type="EMBL" id="ASJ07845.1"/>
    </source>
</evidence>
<dbReference type="OrthoDB" id="86190at2157"/>
<dbReference type="GeneID" id="33316742"/>
<reference evidence="1 2" key="1">
    <citation type="submission" date="2016-04" db="EMBL/GenBank/DDBJ databases">
        <title>Complete genome sequence of Thermococcus siculi type strain RG-20.</title>
        <authorList>
            <person name="Oger P.M."/>
        </authorList>
    </citation>
    <scope>NUCLEOTIDE SEQUENCE [LARGE SCALE GENOMIC DNA]</scope>
    <source>
        <strain evidence="1 2">RG-20</strain>
    </source>
</reference>
<dbReference type="AlphaFoldDB" id="A0A2Z2MJR6"/>
<gene>
    <name evidence="1" type="ORF">A3L11_00845</name>
</gene>
<dbReference type="KEGG" id="tsl:A3L11_00845"/>